<evidence type="ECO:0000313" key="5">
    <source>
        <dbReference type="Proteomes" id="UP000076532"/>
    </source>
</evidence>
<reference evidence="4 5" key="1">
    <citation type="journal article" date="2016" name="Mol. Biol. Evol.">
        <title>Comparative Genomics of Early-Diverging Mushroom-Forming Fungi Provides Insights into the Origins of Lignocellulose Decay Capabilities.</title>
        <authorList>
            <person name="Nagy L.G."/>
            <person name="Riley R."/>
            <person name="Tritt A."/>
            <person name="Adam C."/>
            <person name="Daum C."/>
            <person name="Floudas D."/>
            <person name="Sun H."/>
            <person name="Yadav J.S."/>
            <person name="Pangilinan J."/>
            <person name="Larsson K.H."/>
            <person name="Matsuura K."/>
            <person name="Barry K."/>
            <person name="Labutti K."/>
            <person name="Kuo R."/>
            <person name="Ohm R.A."/>
            <person name="Bhattacharya S.S."/>
            <person name="Shirouzu T."/>
            <person name="Yoshinaga Y."/>
            <person name="Martin F.M."/>
            <person name="Grigoriev I.V."/>
            <person name="Hibbett D.S."/>
        </authorList>
    </citation>
    <scope>NUCLEOTIDE SEQUENCE [LARGE SCALE GENOMIC DNA]</scope>
    <source>
        <strain evidence="4 5">CBS 109695</strain>
    </source>
</reference>
<keyword evidence="3" id="KW-0732">Signal</keyword>
<sequence length="135" mass="14004">MQFFKSTLFVAIAVAASFVAAAPAQSECLPLIGKCTFNSDCCSNECIASSASRGDHLGLAKLLLENGADVNVVGGFYGMTLHPVSAGAHLELAKLLMEKGADINFVGGFYGTALHAASTEGHLEIGSLLRERGDV</sequence>
<organism evidence="4 5">
    <name type="scientific">Athelia psychrophila</name>
    <dbReference type="NCBI Taxonomy" id="1759441"/>
    <lineage>
        <taxon>Eukaryota</taxon>
        <taxon>Fungi</taxon>
        <taxon>Dikarya</taxon>
        <taxon>Basidiomycota</taxon>
        <taxon>Agaricomycotina</taxon>
        <taxon>Agaricomycetes</taxon>
        <taxon>Agaricomycetidae</taxon>
        <taxon>Atheliales</taxon>
        <taxon>Atheliaceae</taxon>
        <taxon>Athelia</taxon>
    </lineage>
</organism>
<keyword evidence="2" id="KW-0040">ANK repeat</keyword>
<evidence type="ECO:0000256" key="2">
    <source>
        <dbReference type="ARBA" id="ARBA00023043"/>
    </source>
</evidence>
<dbReference type="AlphaFoldDB" id="A0A167VGS9"/>
<dbReference type="Pfam" id="PF12796">
    <property type="entry name" value="Ank_2"/>
    <property type="match status" value="1"/>
</dbReference>
<dbReference type="PANTHER" id="PTHR24198:SF194">
    <property type="entry name" value="INVERSIN-A"/>
    <property type="match status" value="1"/>
</dbReference>
<dbReference type="STRING" id="436010.A0A167VGS9"/>
<name>A0A167VGS9_9AGAM</name>
<evidence type="ECO:0000256" key="3">
    <source>
        <dbReference type="SAM" id="SignalP"/>
    </source>
</evidence>
<dbReference type="InterPro" id="IPR036770">
    <property type="entry name" value="Ankyrin_rpt-contain_sf"/>
</dbReference>
<proteinExistence type="predicted"/>
<dbReference type="OrthoDB" id="194358at2759"/>
<dbReference type="Proteomes" id="UP000076532">
    <property type="component" value="Unassembled WGS sequence"/>
</dbReference>
<accession>A0A167VGS9</accession>
<gene>
    <name evidence="4" type="ORF">FIBSPDRAFT_967648</name>
</gene>
<keyword evidence="1" id="KW-0677">Repeat</keyword>
<dbReference type="SUPFAM" id="SSF48403">
    <property type="entry name" value="Ankyrin repeat"/>
    <property type="match status" value="1"/>
</dbReference>
<feature type="chain" id="PRO_5007893438" evidence="3">
    <location>
        <begin position="22"/>
        <end position="135"/>
    </location>
</feature>
<evidence type="ECO:0000313" key="4">
    <source>
        <dbReference type="EMBL" id="KZP04997.1"/>
    </source>
</evidence>
<dbReference type="PANTHER" id="PTHR24198">
    <property type="entry name" value="ANKYRIN REPEAT AND PROTEIN KINASE DOMAIN-CONTAINING PROTEIN"/>
    <property type="match status" value="1"/>
</dbReference>
<feature type="signal peptide" evidence="3">
    <location>
        <begin position="1"/>
        <end position="21"/>
    </location>
</feature>
<dbReference type="Gene3D" id="1.25.40.20">
    <property type="entry name" value="Ankyrin repeat-containing domain"/>
    <property type="match status" value="1"/>
</dbReference>
<keyword evidence="5" id="KW-1185">Reference proteome</keyword>
<protein>
    <submittedName>
        <fullName evidence="4">Uncharacterized protein</fullName>
    </submittedName>
</protein>
<evidence type="ECO:0000256" key="1">
    <source>
        <dbReference type="ARBA" id="ARBA00022737"/>
    </source>
</evidence>
<dbReference type="EMBL" id="KV417871">
    <property type="protein sequence ID" value="KZP04997.1"/>
    <property type="molecule type" value="Genomic_DNA"/>
</dbReference>
<dbReference type="InterPro" id="IPR002110">
    <property type="entry name" value="Ankyrin_rpt"/>
</dbReference>